<dbReference type="AlphaFoldDB" id="A0A4Y2UHX8"/>
<accession>A0A4Y2UHX8</accession>
<evidence type="ECO:0000313" key="2">
    <source>
        <dbReference type="Proteomes" id="UP000499080"/>
    </source>
</evidence>
<feature type="non-terminal residue" evidence="1">
    <location>
        <position position="60"/>
    </location>
</feature>
<dbReference type="EMBL" id="BGPR01036550">
    <property type="protein sequence ID" value="GBO11802.1"/>
    <property type="molecule type" value="Genomic_DNA"/>
</dbReference>
<dbReference type="Proteomes" id="UP000499080">
    <property type="component" value="Unassembled WGS sequence"/>
</dbReference>
<keyword evidence="2" id="KW-1185">Reference proteome</keyword>
<reference evidence="1 2" key="1">
    <citation type="journal article" date="2019" name="Sci. Rep.">
        <title>Orb-weaving spider Araneus ventricosus genome elucidates the spidroin gene catalogue.</title>
        <authorList>
            <person name="Kono N."/>
            <person name="Nakamura H."/>
            <person name="Ohtoshi R."/>
            <person name="Moran D.A.P."/>
            <person name="Shinohara A."/>
            <person name="Yoshida Y."/>
            <person name="Fujiwara M."/>
            <person name="Mori M."/>
            <person name="Tomita M."/>
            <person name="Arakawa K."/>
        </authorList>
    </citation>
    <scope>NUCLEOTIDE SEQUENCE [LARGE SCALE GENOMIC DNA]</scope>
</reference>
<protein>
    <submittedName>
        <fullName evidence="1">Uncharacterized protein</fullName>
    </submittedName>
</protein>
<name>A0A4Y2UHX8_ARAVE</name>
<evidence type="ECO:0000313" key="1">
    <source>
        <dbReference type="EMBL" id="GBO11802.1"/>
    </source>
</evidence>
<sequence length="60" mass="7033">MQKEVYEEWISIDEDIPVDVTPTDLEICQAVFASKNQAINVHDFDRDICVEKTFNECRIK</sequence>
<gene>
    <name evidence="1" type="ORF">AVEN_207719_1</name>
</gene>
<organism evidence="1 2">
    <name type="scientific">Araneus ventricosus</name>
    <name type="common">Orbweaver spider</name>
    <name type="synonym">Epeira ventricosa</name>
    <dbReference type="NCBI Taxonomy" id="182803"/>
    <lineage>
        <taxon>Eukaryota</taxon>
        <taxon>Metazoa</taxon>
        <taxon>Ecdysozoa</taxon>
        <taxon>Arthropoda</taxon>
        <taxon>Chelicerata</taxon>
        <taxon>Arachnida</taxon>
        <taxon>Araneae</taxon>
        <taxon>Araneomorphae</taxon>
        <taxon>Entelegynae</taxon>
        <taxon>Araneoidea</taxon>
        <taxon>Araneidae</taxon>
        <taxon>Araneus</taxon>
    </lineage>
</organism>
<comment type="caution">
    <text evidence="1">The sequence shown here is derived from an EMBL/GenBank/DDBJ whole genome shotgun (WGS) entry which is preliminary data.</text>
</comment>
<proteinExistence type="predicted"/>